<gene>
    <name evidence="2" type="ORF">IWQ62_006919</name>
</gene>
<dbReference type="AlphaFoldDB" id="A0A9W8AFQ0"/>
<evidence type="ECO:0000256" key="1">
    <source>
        <dbReference type="ARBA" id="ARBA00010617"/>
    </source>
</evidence>
<dbReference type="Gene3D" id="1.10.630.10">
    <property type="entry name" value="Cytochrome P450"/>
    <property type="match status" value="1"/>
</dbReference>
<keyword evidence="3" id="KW-1185">Reference proteome</keyword>
<evidence type="ECO:0008006" key="4">
    <source>
        <dbReference type="Google" id="ProtNLM"/>
    </source>
</evidence>
<evidence type="ECO:0000313" key="3">
    <source>
        <dbReference type="Proteomes" id="UP001150925"/>
    </source>
</evidence>
<dbReference type="OrthoDB" id="1470350at2759"/>
<dbReference type="EMBL" id="JANBPY010004389">
    <property type="protein sequence ID" value="KAJ1948250.1"/>
    <property type="molecule type" value="Genomic_DNA"/>
</dbReference>
<dbReference type="GO" id="GO:0004497">
    <property type="term" value="F:monooxygenase activity"/>
    <property type="evidence" value="ECO:0007669"/>
    <property type="project" value="InterPro"/>
</dbReference>
<accession>A0A9W8AFQ0</accession>
<dbReference type="SUPFAM" id="SSF48264">
    <property type="entry name" value="Cytochrome P450"/>
    <property type="match status" value="1"/>
</dbReference>
<dbReference type="Proteomes" id="UP001150925">
    <property type="component" value="Unassembled WGS sequence"/>
</dbReference>
<dbReference type="Pfam" id="PF00067">
    <property type="entry name" value="p450"/>
    <property type="match status" value="1"/>
</dbReference>
<proteinExistence type="inferred from homology"/>
<feature type="non-terminal residue" evidence="2">
    <location>
        <position position="1"/>
    </location>
</feature>
<dbReference type="InterPro" id="IPR001128">
    <property type="entry name" value="Cyt_P450"/>
</dbReference>
<organism evidence="2 3">
    <name type="scientific">Dispira parvispora</name>
    <dbReference type="NCBI Taxonomy" id="1520584"/>
    <lineage>
        <taxon>Eukaryota</taxon>
        <taxon>Fungi</taxon>
        <taxon>Fungi incertae sedis</taxon>
        <taxon>Zoopagomycota</taxon>
        <taxon>Kickxellomycotina</taxon>
        <taxon>Dimargaritomycetes</taxon>
        <taxon>Dimargaritales</taxon>
        <taxon>Dimargaritaceae</taxon>
        <taxon>Dispira</taxon>
    </lineage>
</organism>
<dbReference type="InterPro" id="IPR036396">
    <property type="entry name" value="Cyt_P450_sf"/>
</dbReference>
<dbReference type="GO" id="GO:0020037">
    <property type="term" value="F:heme binding"/>
    <property type="evidence" value="ECO:0007669"/>
    <property type="project" value="InterPro"/>
</dbReference>
<dbReference type="GO" id="GO:0016705">
    <property type="term" value="F:oxidoreductase activity, acting on paired donors, with incorporation or reduction of molecular oxygen"/>
    <property type="evidence" value="ECO:0007669"/>
    <property type="project" value="InterPro"/>
</dbReference>
<dbReference type="GO" id="GO:0005506">
    <property type="term" value="F:iron ion binding"/>
    <property type="evidence" value="ECO:0007669"/>
    <property type="project" value="InterPro"/>
</dbReference>
<reference evidence="2" key="1">
    <citation type="submission" date="2022-07" db="EMBL/GenBank/DDBJ databases">
        <title>Phylogenomic reconstructions and comparative analyses of Kickxellomycotina fungi.</title>
        <authorList>
            <person name="Reynolds N.K."/>
            <person name="Stajich J.E."/>
            <person name="Barry K."/>
            <person name="Grigoriev I.V."/>
            <person name="Crous P."/>
            <person name="Smith M.E."/>
        </authorList>
    </citation>
    <scope>NUCLEOTIDE SEQUENCE</scope>
    <source>
        <strain evidence="2">RSA 1196</strain>
    </source>
</reference>
<feature type="non-terminal residue" evidence="2">
    <location>
        <position position="317"/>
    </location>
</feature>
<name>A0A9W8AFQ0_9FUNG</name>
<dbReference type="PANTHER" id="PTHR24305:SF166">
    <property type="entry name" value="CYTOCHROME P450 12A4, MITOCHONDRIAL-RELATED"/>
    <property type="match status" value="1"/>
</dbReference>
<dbReference type="PANTHER" id="PTHR24305">
    <property type="entry name" value="CYTOCHROME P450"/>
    <property type="match status" value="1"/>
</dbReference>
<protein>
    <recommendedName>
        <fullName evidence="4">Cytochrome P450</fullName>
    </recommendedName>
</protein>
<comment type="similarity">
    <text evidence="1">Belongs to the cytochrome P450 family.</text>
</comment>
<sequence>IVPAQLLPPFRNGELFMQLQELHDLHGPIVRLGPNTISIIDYKTIQEVYHSYDYPKALGWYQGFRVAGYGFFDTTDGNFHRQRKRIMQPAFTVKSLRAMEGSLLEFGVGNLLKFFNRRYHAQKEDETDKSSLELNIYHTFTLASLDMATRLSLGKSVNMLSVGSHPITTWFNSIKNLVVICNVLPFLRHVKIGFSKLRQDVQAFKDYANECIADRETRIKAELDELAKTESNPLEALKQRGISDILGNLIVAQDPETGAHLSREDLITETIVLLFGGGDTTASSLSMVLFQLFHNPKVLQQLQEELREAFPLPTSAE</sequence>
<comment type="caution">
    <text evidence="2">The sequence shown here is derived from an EMBL/GenBank/DDBJ whole genome shotgun (WGS) entry which is preliminary data.</text>
</comment>
<evidence type="ECO:0000313" key="2">
    <source>
        <dbReference type="EMBL" id="KAJ1948250.1"/>
    </source>
</evidence>
<dbReference type="InterPro" id="IPR050121">
    <property type="entry name" value="Cytochrome_P450_monoxygenase"/>
</dbReference>